<organism evidence="2 3">
    <name type="scientific">Gossypium lobatum</name>
    <dbReference type="NCBI Taxonomy" id="34289"/>
    <lineage>
        <taxon>Eukaryota</taxon>
        <taxon>Viridiplantae</taxon>
        <taxon>Streptophyta</taxon>
        <taxon>Embryophyta</taxon>
        <taxon>Tracheophyta</taxon>
        <taxon>Spermatophyta</taxon>
        <taxon>Magnoliopsida</taxon>
        <taxon>eudicotyledons</taxon>
        <taxon>Gunneridae</taxon>
        <taxon>Pentapetalae</taxon>
        <taxon>rosids</taxon>
        <taxon>malvids</taxon>
        <taxon>Malvales</taxon>
        <taxon>Malvaceae</taxon>
        <taxon>Malvoideae</taxon>
        <taxon>Gossypium</taxon>
    </lineage>
</organism>
<comment type="caution">
    <text evidence="2">The sequence shown here is derived from an EMBL/GenBank/DDBJ whole genome shotgun (WGS) entry which is preliminary data.</text>
</comment>
<keyword evidence="3" id="KW-1185">Reference proteome</keyword>
<dbReference type="Proteomes" id="UP000593572">
    <property type="component" value="Unassembled WGS sequence"/>
</dbReference>
<dbReference type="GO" id="GO:0006869">
    <property type="term" value="P:lipid transport"/>
    <property type="evidence" value="ECO:0007669"/>
    <property type="project" value="InterPro"/>
</dbReference>
<evidence type="ECO:0000313" key="3">
    <source>
        <dbReference type="Proteomes" id="UP000593572"/>
    </source>
</evidence>
<gene>
    <name evidence="2" type="ORF">Golob_019340</name>
</gene>
<feature type="non-terminal residue" evidence="2">
    <location>
        <position position="1"/>
    </location>
</feature>
<evidence type="ECO:0000313" key="2">
    <source>
        <dbReference type="EMBL" id="MBA0548230.1"/>
    </source>
</evidence>
<reference evidence="2 3" key="1">
    <citation type="journal article" date="2019" name="Genome Biol. Evol.">
        <title>Insights into the evolution of the New World diploid cottons (Gossypium, subgenus Houzingenia) based on genome sequencing.</title>
        <authorList>
            <person name="Grover C.E."/>
            <person name="Arick M.A. 2nd"/>
            <person name="Thrash A."/>
            <person name="Conover J.L."/>
            <person name="Sanders W.S."/>
            <person name="Peterson D.G."/>
            <person name="Frelichowski J.E."/>
            <person name="Scheffler J.A."/>
            <person name="Scheffler B.E."/>
            <person name="Wendel J.F."/>
        </authorList>
    </citation>
    <scope>NUCLEOTIDE SEQUENCE [LARGE SCALE GENOMIC DNA]</scope>
    <source>
        <strain evidence="2">157</strain>
        <tissue evidence="2">Leaf</tissue>
    </source>
</reference>
<dbReference type="EMBL" id="JABEZX010000001">
    <property type="protein sequence ID" value="MBA0548230.1"/>
    <property type="molecule type" value="Genomic_DNA"/>
</dbReference>
<accession>A0A7J8L711</accession>
<name>A0A7J8L711_9ROSI</name>
<dbReference type="InterPro" id="IPR036312">
    <property type="entry name" value="Bifun_inhib/LTP/seed_sf"/>
</dbReference>
<dbReference type="InterPro" id="IPR000528">
    <property type="entry name" value="Plant_nsLTP"/>
</dbReference>
<dbReference type="Gene3D" id="1.10.110.10">
    <property type="entry name" value="Plant lipid-transfer and hydrophobic proteins"/>
    <property type="match status" value="1"/>
</dbReference>
<proteinExistence type="inferred from homology"/>
<dbReference type="PANTHER" id="PTHR33076">
    <property type="entry name" value="NON-SPECIFIC LIPID-TRANSFER PROTEIN 2-RELATED"/>
    <property type="match status" value="1"/>
</dbReference>
<sequence>MNIINFIEYYEKLIHAFICCLAVANINATATNPAIRRDLCRCFKKAGHGAGVVSDKAKQLLRLYDVRVTVPIDPTVNCG</sequence>
<evidence type="ECO:0000256" key="1">
    <source>
        <dbReference type="ARBA" id="ARBA00009748"/>
    </source>
</evidence>
<comment type="similarity">
    <text evidence="1">Belongs to the plant LTP family.</text>
</comment>
<protein>
    <submittedName>
        <fullName evidence="2">Uncharacterized protein</fullName>
    </submittedName>
</protein>
<dbReference type="AlphaFoldDB" id="A0A7J8L711"/>
<dbReference type="GO" id="GO:0008289">
    <property type="term" value="F:lipid binding"/>
    <property type="evidence" value="ECO:0007669"/>
    <property type="project" value="InterPro"/>
</dbReference>